<feature type="non-terminal residue" evidence="1">
    <location>
        <position position="1"/>
    </location>
</feature>
<reference evidence="1 2" key="1">
    <citation type="submission" date="2024-02" db="EMBL/GenBank/DDBJ databases">
        <authorList>
            <person name="Vignale AGUSTIN F."/>
            <person name="Sosa J E."/>
            <person name="Modenutti C."/>
        </authorList>
    </citation>
    <scope>NUCLEOTIDE SEQUENCE [LARGE SCALE GENOMIC DNA]</scope>
</reference>
<accession>A0ABC8U244</accession>
<sequence>SPGVRDGNSFTEWGMFRWLKMLSEVVGALVPFLKWCKHPLVEDAAVRPYNFKEIRIAAASAMPKILNSATEVVEYSDPQDYDQNMQYVETLSNMVIGALEEASDLEPDEDVRFDILYALNDCVQ</sequence>
<name>A0ABC8U244_9AQUA</name>
<dbReference type="Gene3D" id="1.25.10.10">
    <property type="entry name" value="Leucine-rich Repeat Variant"/>
    <property type="match status" value="1"/>
</dbReference>
<proteinExistence type="predicted"/>
<dbReference type="AlphaFoldDB" id="A0ABC8U244"/>
<protein>
    <submittedName>
        <fullName evidence="1">Uncharacterized protein</fullName>
    </submittedName>
</protein>
<dbReference type="EMBL" id="CAUOFW020006283">
    <property type="protein sequence ID" value="CAK9174123.1"/>
    <property type="molecule type" value="Genomic_DNA"/>
</dbReference>
<organism evidence="1 2">
    <name type="scientific">Ilex paraguariensis</name>
    <name type="common">yerba mate</name>
    <dbReference type="NCBI Taxonomy" id="185542"/>
    <lineage>
        <taxon>Eukaryota</taxon>
        <taxon>Viridiplantae</taxon>
        <taxon>Streptophyta</taxon>
        <taxon>Embryophyta</taxon>
        <taxon>Tracheophyta</taxon>
        <taxon>Spermatophyta</taxon>
        <taxon>Magnoliopsida</taxon>
        <taxon>eudicotyledons</taxon>
        <taxon>Gunneridae</taxon>
        <taxon>Pentapetalae</taxon>
        <taxon>asterids</taxon>
        <taxon>campanulids</taxon>
        <taxon>Aquifoliales</taxon>
        <taxon>Aquifoliaceae</taxon>
        <taxon>Ilex</taxon>
    </lineage>
</organism>
<comment type="caution">
    <text evidence="1">The sequence shown here is derived from an EMBL/GenBank/DDBJ whole genome shotgun (WGS) entry which is preliminary data.</text>
</comment>
<dbReference type="Proteomes" id="UP001642360">
    <property type="component" value="Unassembled WGS sequence"/>
</dbReference>
<evidence type="ECO:0000313" key="1">
    <source>
        <dbReference type="EMBL" id="CAK9174123.1"/>
    </source>
</evidence>
<evidence type="ECO:0000313" key="2">
    <source>
        <dbReference type="Proteomes" id="UP001642360"/>
    </source>
</evidence>
<gene>
    <name evidence="1" type="ORF">ILEXP_LOCUS43861</name>
</gene>
<keyword evidence="2" id="KW-1185">Reference proteome</keyword>
<dbReference type="InterPro" id="IPR011989">
    <property type="entry name" value="ARM-like"/>
</dbReference>